<comment type="similarity">
    <text evidence="7">Belongs to the class-I aminoacyl-tRNA synthetase family.</text>
</comment>
<dbReference type="GO" id="GO:0005524">
    <property type="term" value="F:ATP binding"/>
    <property type="evidence" value="ECO:0007669"/>
    <property type="project" value="UniProtKB-KW"/>
</dbReference>
<dbReference type="PANTHER" id="PTHR43311:SF1">
    <property type="entry name" value="GLUTAMYL-Q TRNA(ASP) SYNTHETASE"/>
    <property type="match status" value="1"/>
</dbReference>
<dbReference type="InterPro" id="IPR000924">
    <property type="entry name" value="Glu/Gln-tRNA-synth"/>
</dbReference>
<accession>A0A5C5ZMS3</accession>
<dbReference type="NCBIfam" id="NF004315">
    <property type="entry name" value="PRK05710.1-4"/>
    <property type="match status" value="1"/>
</dbReference>
<dbReference type="EMBL" id="SJPQ01000002">
    <property type="protein sequence ID" value="TWT88470.1"/>
    <property type="molecule type" value="Genomic_DNA"/>
</dbReference>
<evidence type="ECO:0000313" key="9">
    <source>
        <dbReference type="EMBL" id="TWT88470.1"/>
    </source>
</evidence>
<organism evidence="9 10">
    <name type="scientific">Pseudobythopirellula maris</name>
    <dbReference type="NCBI Taxonomy" id="2527991"/>
    <lineage>
        <taxon>Bacteria</taxon>
        <taxon>Pseudomonadati</taxon>
        <taxon>Planctomycetota</taxon>
        <taxon>Planctomycetia</taxon>
        <taxon>Pirellulales</taxon>
        <taxon>Lacipirellulaceae</taxon>
        <taxon>Pseudobythopirellula</taxon>
    </lineage>
</organism>
<comment type="caution">
    <text evidence="9">The sequence shown here is derived from an EMBL/GenBank/DDBJ whole genome shotgun (WGS) entry which is preliminary data.</text>
</comment>
<dbReference type="EC" id="6.1.1.17" evidence="9"/>
<sequence length="315" mass="34912">MPTTRLAPSPTGALHLGNARTFLVNWALARQNGWRVVLRIDDLDGPRIKAGADRMAVDDLAWLGLDWDEGPRYQSHDKSPYRAALERLLAEGEIYPCRCTRSQILAASLSAPHAEGHDLRYPGTCRPQPGVRHDPALLDDPQLAWRLVTPDKTIAFNDHYAGEQTHNPQEVVGDFLVATKTCLPCYQLAVVVDDHGEGVDRVVRGDDLLASTPRQVLLYDRLALGAPPEYWHLPLVVGPDGRRLAKRHGDTRIDAYRQRGASPERVVGLLAEWCGLGPREPMTAGEFAERFDLGKLPRAQSVFTDTDDAWLAAVE</sequence>
<evidence type="ECO:0000313" key="10">
    <source>
        <dbReference type="Proteomes" id="UP000315440"/>
    </source>
</evidence>
<dbReference type="GO" id="GO:0005829">
    <property type="term" value="C:cytosol"/>
    <property type="evidence" value="ECO:0007669"/>
    <property type="project" value="TreeGrafter"/>
</dbReference>
<keyword evidence="5 7" id="KW-0067">ATP-binding</keyword>
<protein>
    <submittedName>
        <fullName evidence="9">Glutamate--tRNA ligase</fullName>
        <ecNumber evidence="9">6.1.1.17</ecNumber>
    </submittedName>
</protein>
<keyword evidence="2" id="KW-0479">Metal-binding</keyword>
<dbReference type="PROSITE" id="PS00178">
    <property type="entry name" value="AA_TRNA_LIGASE_I"/>
    <property type="match status" value="1"/>
</dbReference>
<name>A0A5C5ZMS3_9BACT</name>
<proteinExistence type="inferred from homology"/>
<dbReference type="GO" id="GO:0004818">
    <property type="term" value="F:glutamate-tRNA ligase activity"/>
    <property type="evidence" value="ECO:0007669"/>
    <property type="project" value="UniProtKB-EC"/>
</dbReference>
<dbReference type="InterPro" id="IPR014729">
    <property type="entry name" value="Rossmann-like_a/b/a_fold"/>
</dbReference>
<dbReference type="SUPFAM" id="SSF52374">
    <property type="entry name" value="Nucleotidylyl transferase"/>
    <property type="match status" value="1"/>
</dbReference>
<dbReference type="InterPro" id="IPR049940">
    <property type="entry name" value="GluQ/Sye"/>
</dbReference>
<dbReference type="OrthoDB" id="9807503at2"/>
<evidence type="ECO:0000256" key="3">
    <source>
        <dbReference type="ARBA" id="ARBA00022741"/>
    </source>
</evidence>
<dbReference type="AlphaFoldDB" id="A0A5C5ZMS3"/>
<dbReference type="InterPro" id="IPR001412">
    <property type="entry name" value="aa-tRNA-synth_I_CS"/>
</dbReference>
<evidence type="ECO:0000259" key="8">
    <source>
        <dbReference type="Pfam" id="PF00749"/>
    </source>
</evidence>
<evidence type="ECO:0000256" key="4">
    <source>
        <dbReference type="ARBA" id="ARBA00022833"/>
    </source>
</evidence>
<gene>
    <name evidence="9" type="primary">gltX</name>
    <name evidence="9" type="ORF">Mal64_19520</name>
</gene>
<keyword evidence="4" id="KW-0862">Zinc</keyword>
<keyword evidence="10" id="KW-1185">Reference proteome</keyword>
<keyword evidence="3 7" id="KW-0547">Nucleotide-binding</keyword>
<dbReference type="PRINTS" id="PR00987">
    <property type="entry name" value="TRNASYNTHGLU"/>
</dbReference>
<reference evidence="9 10" key="1">
    <citation type="submission" date="2019-02" db="EMBL/GenBank/DDBJ databases">
        <title>Deep-cultivation of Planctomycetes and their phenomic and genomic characterization uncovers novel biology.</title>
        <authorList>
            <person name="Wiegand S."/>
            <person name="Jogler M."/>
            <person name="Boedeker C."/>
            <person name="Pinto D."/>
            <person name="Vollmers J."/>
            <person name="Rivas-Marin E."/>
            <person name="Kohn T."/>
            <person name="Peeters S.H."/>
            <person name="Heuer A."/>
            <person name="Rast P."/>
            <person name="Oberbeckmann S."/>
            <person name="Bunk B."/>
            <person name="Jeske O."/>
            <person name="Meyerdierks A."/>
            <person name="Storesund J.E."/>
            <person name="Kallscheuer N."/>
            <person name="Luecker S."/>
            <person name="Lage O.M."/>
            <person name="Pohl T."/>
            <person name="Merkel B.J."/>
            <person name="Hornburger P."/>
            <person name="Mueller R.-W."/>
            <person name="Bruemmer F."/>
            <person name="Labrenz M."/>
            <person name="Spormann A.M."/>
            <person name="Op Den Camp H."/>
            <person name="Overmann J."/>
            <person name="Amann R."/>
            <person name="Jetten M.S.M."/>
            <person name="Mascher T."/>
            <person name="Medema M.H."/>
            <person name="Devos D.P."/>
            <person name="Kaster A.-K."/>
            <person name="Ovreas L."/>
            <person name="Rohde M."/>
            <person name="Galperin M.Y."/>
            <person name="Jogler C."/>
        </authorList>
    </citation>
    <scope>NUCLEOTIDE SEQUENCE [LARGE SCALE GENOMIC DNA]</scope>
    <source>
        <strain evidence="9 10">Mal64</strain>
    </source>
</reference>
<dbReference type="Proteomes" id="UP000315440">
    <property type="component" value="Unassembled WGS sequence"/>
</dbReference>
<evidence type="ECO:0000256" key="6">
    <source>
        <dbReference type="ARBA" id="ARBA00023146"/>
    </source>
</evidence>
<dbReference type="PANTHER" id="PTHR43311">
    <property type="entry name" value="GLUTAMATE--TRNA LIGASE"/>
    <property type="match status" value="1"/>
</dbReference>
<dbReference type="Gene3D" id="3.40.50.620">
    <property type="entry name" value="HUPs"/>
    <property type="match status" value="1"/>
</dbReference>
<dbReference type="InterPro" id="IPR020058">
    <property type="entry name" value="Glu/Gln-tRNA-synth_Ib_cat-dom"/>
</dbReference>
<feature type="domain" description="Glutamyl/glutaminyl-tRNA synthetase class Ib catalytic" evidence="8">
    <location>
        <begin position="3"/>
        <end position="303"/>
    </location>
</feature>
<evidence type="ECO:0000256" key="7">
    <source>
        <dbReference type="RuleBase" id="RU363037"/>
    </source>
</evidence>
<evidence type="ECO:0000256" key="2">
    <source>
        <dbReference type="ARBA" id="ARBA00022723"/>
    </source>
</evidence>
<keyword evidence="1 7" id="KW-0436">Ligase</keyword>
<evidence type="ECO:0000256" key="5">
    <source>
        <dbReference type="ARBA" id="ARBA00022840"/>
    </source>
</evidence>
<evidence type="ECO:0000256" key="1">
    <source>
        <dbReference type="ARBA" id="ARBA00022598"/>
    </source>
</evidence>
<keyword evidence="6 7" id="KW-0030">Aminoacyl-tRNA synthetase</keyword>
<dbReference type="GO" id="GO:0006424">
    <property type="term" value="P:glutamyl-tRNA aminoacylation"/>
    <property type="evidence" value="ECO:0007669"/>
    <property type="project" value="TreeGrafter"/>
</dbReference>
<keyword evidence="7" id="KW-0648">Protein biosynthesis</keyword>
<dbReference type="RefSeq" id="WP_146399557.1">
    <property type="nucleotide sequence ID" value="NZ_SJPQ01000002.1"/>
</dbReference>
<dbReference type="Pfam" id="PF00749">
    <property type="entry name" value="tRNA-synt_1c"/>
    <property type="match status" value="1"/>
</dbReference>